<keyword evidence="3" id="KW-1185">Reference proteome</keyword>
<name>A0A3F3GVJ3_9LACO</name>
<feature type="transmembrane region" description="Helical" evidence="1">
    <location>
        <begin position="166"/>
        <end position="182"/>
    </location>
</feature>
<dbReference type="EMBL" id="DF968063">
    <property type="protein sequence ID" value="GAP02332.1"/>
    <property type="molecule type" value="Genomic_DNA"/>
</dbReference>
<keyword evidence="1" id="KW-0812">Transmembrane</keyword>
<accession>A0A3F3GVJ3</accession>
<dbReference type="OrthoDB" id="2257846at2"/>
<proteinExistence type="predicted"/>
<feature type="transmembrane region" description="Helical" evidence="1">
    <location>
        <begin position="137"/>
        <end position="154"/>
    </location>
</feature>
<dbReference type="AlphaFoldDB" id="A0A3F3GVJ3"/>
<evidence type="ECO:0000256" key="1">
    <source>
        <dbReference type="SAM" id="Phobius"/>
    </source>
</evidence>
<evidence type="ECO:0000313" key="2">
    <source>
        <dbReference type="EMBL" id="GAP02332.1"/>
    </source>
</evidence>
<keyword evidence="1" id="KW-1133">Transmembrane helix</keyword>
<dbReference type="Proteomes" id="UP000061227">
    <property type="component" value="Unassembled WGS sequence"/>
</dbReference>
<dbReference type="STRING" id="220714.SAMN05660469_0284"/>
<gene>
    <name evidence="2" type="ORF">FPFC_012120</name>
</gene>
<feature type="transmembrane region" description="Helical" evidence="1">
    <location>
        <begin position="90"/>
        <end position="117"/>
    </location>
</feature>
<protein>
    <submittedName>
        <fullName evidence="2">Uncharacterized protein</fullName>
    </submittedName>
</protein>
<feature type="transmembrane region" description="Helical" evidence="1">
    <location>
        <begin position="189"/>
        <end position="208"/>
    </location>
</feature>
<keyword evidence="1" id="KW-0472">Membrane</keyword>
<organism evidence="2 3">
    <name type="scientific">Fructobacillus pseudoficulneus</name>
    <dbReference type="NCBI Taxonomy" id="220714"/>
    <lineage>
        <taxon>Bacteria</taxon>
        <taxon>Bacillati</taxon>
        <taxon>Bacillota</taxon>
        <taxon>Bacilli</taxon>
        <taxon>Lactobacillales</taxon>
        <taxon>Lactobacillaceae</taxon>
        <taxon>Fructobacillus</taxon>
    </lineage>
</organism>
<feature type="transmembrane region" description="Helical" evidence="1">
    <location>
        <begin position="20"/>
        <end position="40"/>
    </location>
</feature>
<sequence length="209" mass="23774">MSSAVYTTFIKSKRFLSSDFVLIILFSFLAIVPAFAGKYYNLSIDGAFHLERFANVAASLKHGEWPSVFNFLYDPSNSQPGVAINSMYPWISGLIFIIPQVIIKNQLIALAIGFYILNAITMLNMKFLLQEFTNKKLYIWLGIIIYEFNNFHFIDLYTRTAVGESFGFAWMPLVVLGLVKIGKSDKMGAWVLGCWGLQWACLLIVMFFL</sequence>
<dbReference type="RefSeq" id="WP_059375839.1">
    <property type="nucleotide sequence ID" value="NZ_DF968063.1"/>
</dbReference>
<reference evidence="2 3" key="1">
    <citation type="journal article" date="2015" name="BMC Genomics">
        <title>Comparative genomics of Fructobacillus spp. and Leuconostoc spp. reveals niche-specific evolution of Fructobacillus spp.</title>
        <authorList>
            <person name="Endo A."/>
            <person name="Tanizawa Y."/>
            <person name="Tanaka N."/>
            <person name="Maeno S."/>
            <person name="Kumar H."/>
            <person name="Shiwa Y."/>
            <person name="Okada S."/>
            <person name="Yoshikawa H."/>
            <person name="Dicks L."/>
            <person name="Nakagawa J."/>
            <person name="Arita M."/>
        </authorList>
    </citation>
    <scope>NUCLEOTIDE SEQUENCE [LARGE SCALE GENOMIC DNA]</scope>
    <source>
        <strain evidence="2 3">DSM 15468</strain>
    </source>
</reference>
<evidence type="ECO:0000313" key="3">
    <source>
        <dbReference type="Proteomes" id="UP000061227"/>
    </source>
</evidence>